<gene>
    <name evidence="2" type="ORF">AMJ83_08945</name>
</gene>
<dbReference type="Gene3D" id="3.10.450.50">
    <property type="match status" value="1"/>
</dbReference>
<dbReference type="SUPFAM" id="SSF54427">
    <property type="entry name" value="NTF2-like"/>
    <property type="match status" value="1"/>
</dbReference>
<dbReference type="Pfam" id="PF12680">
    <property type="entry name" value="SnoaL_2"/>
    <property type="match status" value="1"/>
</dbReference>
<dbReference type="InterPro" id="IPR032710">
    <property type="entry name" value="NTF2-like_dom_sf"/>
</dbReference>
<name>A0A0S8FQE8_UNCW3</name>
<dbReference type="Proteomes" id="UP000051373">
    <property type="component" value="Unassembled WGS sequence"/>
</dbReference>
<dbReference type="AlphaFoldDB" id="A0A0S8FQE8"/>
<evidence type="ECO:0000313" key="3">
    <source>
        <dbReference type="Proteomes" id="UP000051373"/>
    </source>
</evidence>
<reference evidence="2 3" key="1">
    <citation type="journal article" date="2015" name="Microbiome">
        <title>Genomic resolution of linkages in carbon, nitrogen, and sulfur cycling among widespread estuary sediment bacteria.</title>
        <authorList>
            <person name="Baker B.J."/>
            <person name="Lazar C.S."/>
            <person name="Teske A.P."/>
            <person name="Dick G.J."/>
        </authorList>
    </citation>
    <scope>NUCLEOTIDE SEQUENCE [LARGE SCALE GENOMIC DNA]</scope>
    <source>
        <strain evidence="2">SM23_42</strain>
    </source>
</reference>
<protein>
    <recommendedName>
        <fullName evidence="1">SnoaL-like domain-containing protein</fullName>
    </recommendedName>
</protein>
<dbReference type="STRING" id="1703779.AMJ83_08945"/>
<evidence type="ECO:0000259" key="1">
    <source>
        <dbReference type="Pfam" id="PF12680"/>
    </source>
</evidence>
<dbReference type="InterPro" id="IPR037401">
    <property type="entry name" value="SnoaL-like"/>
</dbReference>
<organism evidence="2 3">
    <name type="scientific">candidate division WOR_3 bacterium SM23_42</name>
    <dbReference type="NCBI Taxonomy" id="1703779"/>
    <lineage>
        <taxon>Bacteria</taxon>
        <taxon>Bacteria division WOR-3</taxon>
    </lineage>
</organism>
<comment type="caution">
    <text evidence="2">The sequence shown here is derived from an EMBL/GenBank/DDBJ whole genome shotgun (WGS) entry which is preliminary data.</text>
</comment>
<dbReference type="EMBL" id="LJUJ01000021">
    <property type="protein sequence ID" value="KPK62992.1"/>
    <property type="molecule type" value="Genomic_DNA"/>
</dbReference>
<feature type="domain" description="SnoaL-like" evidence="1">
    <location>
        <begin position="16"/>
        <end position="112"/>
    </location>
</feature>
<accession>A0A0S8FQE8</accession>
<proteinExistence type="predicted"/>
<sequence length="149" mass="17236">MESQQSRRTILRVAKRLDDAIESRDVDFIISCFAEDCGIEILGIKLKGKDGVRRWLDWMYANISNIKFTPITIMIEGNTLFEEFIITATTPRGAEISSKQSEVLVFENLRIKSLRLYFDRLDFADVVAKDFFRRAVLRRIVKLSLEGLV</sequence>
<evidence type="ECO:0000313" key="2">
    <source>
        <dbReference type="EMBL" id="KPK62992.1"/>
    </source>
</evidence>